<dbReference type="AlphaFoldDB" id="A0AAD4C0I9"/>
<feature type="region of interest" description="Disordered" evidence="1">
    <location>
        <begin position="134"/>
        <end position="153"/>
    </location>
</feature>
<keyword evidence="3" id="KW-1185">Reference proteome</keyword>
<reference evidence="2" key="1">
    <citation type="submission" date="2019-10" db="EMBL/GenBank/DDBJ databases">
        <authorList>
            <consortium name="DOE Joint Genome Institute"/>
            <person name="Kuo A."/>
            <person name="Miyauchi S."/>
            <person name="Kiss E."/>
            <person name="Drula E."/>
            <person name="Kohler A."/>
            <person name="Sanchez-Garcia M."/>
            <person name="Andreopoulos B."/>
            <person name="Barry K.W."/>
            <person name="Bonito G."/>
            <person name="Buee M."/>
            <person name="Carver A."/>
            <person name="Chen C."/>
            <person name="Cichocki N."/>
            <person name="Clum A."/>
            <person name="Culley D."/>
            <person name="Crous P.W."/>
            <person name="Fauchery L."/>
            <person name="Girlanda M."/>
            <person name="Hayes R."/>
            <person name="Keri Z."/>
            <person name="LaButti K."/>
            <person name="Lipzen A."/>
            <person name="Lombard V."/>
            <person name="Magnuson J."/>
            <person name="Maillard F."/>
            <person name="Morin E."/>
            <person name="Murat C."/>
            <person name="Nolan M."/>
            <person name="Ohm R."/>
            <person name="Pangilinan J."/>
            <person name="Pereira M."/>
            <person name="Perotto S."/>
            <person name="Peter M."/>
            <person name="Riley R."/>
            <person name="Sitrit Y."/>
            <person name="Stielow B."/>
            <person name="Szollosi G."/>
            <person name="Zifcakova L."/>
            <person name="Stursova M."/>
            <person name="Spatafora J.W."/>
            <person name="Tedersoo L."/>
            <person name="Vaario L.-M."/>
            <person name="Yamada A."/>
            <person name="Yan M."/>
            <person name="Wang P."/>
            <person name="Xu J."/>
            <person name="Bruns T."/>
            <person name="Baldrian P."/>
            <person name="Vilgalys R."/>
            <person name="Henrissat B."/>
            <person name="Grigoriev I.V."/>
            <person name="Hibbett D."/>
            <person name="Nagy L.G."/>
            <person name="Martin F.M."/>
        </authorList>
    </citation>
    <scope>NUCLEOTIDE SEQUENCE</scope>
    <source>
        <strain evidence="2">BED1</strain>
    </source>
</reference>
<name>A0AAD4C0I9_BOLED</name>
<reference evidence="2" key="2">
    <citation type="journal article" date="2020" name="Nat. Commun.">
        <title>Large-scale genome sequencing of mycorrhizal fungi provides insights into the early evolution of symbiotic traits.</title>
        <authorList>
            <person name="Miyauchi S."/>
            <person name="Kiss E."/>
            <person name="Kuo A."/>
            <person name="Drula E."/>
            <person name="Kohler A."/>
            <person name="Sanchez-Garcia M."/>
            <person name="Morin E."/>
            <person name="Andreopoulos B."/>
            <person name="Barry K.W."/>
            <person name="Bonito G."/>
            <person name="Buee M."/>
            <person name="Carver A."/>
            <person name="Chen C."/>
            <person name="Cichocki N."/>
            <person name="Clum A."/>
            <person name="Culley D."/>
            <person name="Crous P.W."/>
            <person name="Fauchery L."/>
            <person name="Girlanda M."/>
            <person name="Hayes R.D."/>
            <person name="Keri Z."/>
            <person name="LaButti K."/>
            <person name="Lipzen A."/>
            <person name="Lombard V."/>
            <person name="Magnuson J."/>
            <person name="Maillard F."/>
            <person name="Murat C."/>
            <person name="Nolan M."/>
            <person name="Ohm R.A."/>
            <person name="Pangilinan J."/>
            <person name="Pereira M.F."/>
            <person name="Perotto S."/>
            <person name="Peter M."/>
            <person name="Pfister S."/>
            <person name="Riley R."/>
            <person name="Sitrit Y."/>
            <person name="Stielow J.B."/>
            <person name="Szollosi G."/>
            <person name="Zifcakova L."/>
            <person name="Stursova M."/>
            <person name="Spatafora J.W."/>
            <person name="Tedersoo L."/>
            <person name="Vaario L.M."/>
            <person name="Yamada A."/>
            <person name="Yan M."/>
            <person name="Wang P."/>
            <person name="Xu J."/>
            <person name="Bruns T."/>
            <person name="Baldrian P."/>
            <person name="Vilgalys R."/>
            <person name="Dunand C."/>
            <person name="Henrissat B."/>
            <person name="Grigoriev I.V."/>
            <person name="Hibbett D."/>
            <person name="Nagy L.G."/>
            <person name="Martin F.M."/>
        </authorList>
    </citation>
    <scope>NUCLEOTIDE SEQUENCE</scope>
    <source>
        <strain evidence="2">BED1</strain>
    </source>
</reference>
<proteinExistence type="predicted"/>
<dbReference type="Proteomes" id="UP001194468">
    <property type="component" value="Unassembled WGS sequence"/>
</dbReference>
<accession>A0AAD4C0I9</accession>
<organism evidence="2 3">
    <name type="scientific">Boletus edulis BED1</name>
    <dbReference type="NCBI Taxonomy" id="1328754"/>
    <lineage>
        <taxon>Eukaryota</taxon>
        <taxon>Fungi</taxon>
        <taxon>Dikarya</taxon>
        <taxon>Basidiomycota</taxon>
        <taxon>Agaricomycotina</taxon>
        <taxon>Agaricomycetes</taxon>
        <taxon>Agaricomycetidae</taxon>
        <taxon>Boletales</taxon>
        <taxon>Boletineae</taxon>
        <taxon>Boletaceae</taxon>
        <taxon>Boletoideae</taxon>
        <taxon>Boletus</taxon>
    </lineage>
</organism>
<evidence type="ECO:0000313" key="2">
    <source>
        <dbReference type="EMBL" id="KAF8444972.1"/>
    </source>
</evidence>
<evidence type="ECO:0000256" key="1">
    <source>
        <dbReference type="SAM" id="MobiDB-lite"/>
    </source>
</evidence>
<evidence type="ECO:0000313" key="3">
    <source>
        <dbReference type="Proteomes" id="UP001194468"/>
    </source>
</evidence>
<feature type="region of interest" description="Disordered" evidence="1">
    <location>
        <begin position="54"/>
        <end position="73"/>
    </location>
</feature>
<gene>
    <name evidence="2" type="ORF">L210DRAFT_588959</name>
</gene>
<protein>
    <submittedName>
        <fullName evidence="2">Uncharacterized protein</fullName>
    </submittedName>
</protein>
<sequence>MLNGSARLSVSVPPRSHCRTGGRPISKIVMALSGLGALGHYGKVSISITIPPDSPRPCRCRQDRDSRPPDGGCETCTVREPEGYAGSCSWKHVSHDEDTLMKVPKSTSYSKNLRLGNGDPPATVSLYWSNITASSVSGLSNGDSNSPVLSTER</sequence>
<dbReference type="EMBL" id="WHUW01000006">
    <property type="protein sequence ID" value="KAF8444972.1"/>
    <property type="molecule type" value="Genomic_DNA"/>
</dbReference>
<comment type="caution">
    <text evidence="2">The sequence shown here is derived from an EMBL/GenBank/DDBJ whole genome shotgun (WGS) entry which is preliminary data.</text>
</comment>